<accession>A0A9N8DKJ1</accession>
<protein>
    <submittedName>
        <fullName evidence="1">Uncharacterized protein</fullName>
    </submittedName>
</protein>
<organism evidence="1 2">
    <name type="scientific">Seminavis robusta</name>
    <dbReference type="NCBI Taxonomy" id="568900"/>
    <lineage>
        <taxon>Eukaryota</taxon>
        <taxon>Sar</taxon>
        <taxon>Stramenopiles</taxon>
        <taxon>Ochrophyta</taxon>
        <taxon>Bacillariophyta</taxon>
        <taxon>Bacillariophyceae</taxon>
        <taxon>Bacillariophycidae</taxon>
        <taxon>Naviculales</taxon>
        <taxon>Naviculaceae</taxon>
        <taxon>Seminavis</taxon>
    </lineage>
</organism>
<gene>
    <name evidence="1" type="ORF">SEMRO_192_G082521.1</name>
</gene>
<reference evidence="1" key="1">
    <citation type="submission" date="2020-06" db="EMBL/GenBank/DDBJ databases">
        <authorList>
            <consortium name="Plant Systems Biology data submission"/>
        </authorList>
    </citation>
    <scope>NUCLEOTIDE SEQUENCE</scope>
    <source>
        <strain evidence="1">D6</strain>
    </source>
</reference>
<name>A0A9N8DKJ1_9STRA</name>
<dbReference type="AlphaFoldDB" id="A0A9N8DKJ1"/>
<sequence>MFVSSQHPSIEAGCRSARPLINRQGGDLVDKRNLYHGDHNMSSKAETEGSIMQLTQALGLHVNHDLAGMGGVYFDSEETPYLWRYPFPPDVQAQLVSTDNPKGNVTNSDLEQAAIFAQHVTYATRYTLSDNTPSVSRISKGAVTSDGPVVFLCTYACRHQREHRSCALSSYFLWHQFDRVRINDHIIAGKGNVGVRNSKILM</sequence>
<dbReference type="OrthoDB" id="54670at2759"/>
<evidence type="ECO:0000313" key="1">
    <source>
        <dbReference type="EMBL" id="CAB9504309.1"/>
    </source>
</evidence>
<keyword evidence="2" id="KW-1185">Reference proteome</keyword>
<dbReference type="Proteomes" id="UP001153069">
    <property type="component" value="Unassembled WGS sequence"/>
</dbReference>
<proteinExistence type="predicted"/>
<dbReference type="EMBL" id="CAICTM010000191">
    <property type="protein sequence ID" value="CAB9504309.1"/>
    <property type="molecule type" value="Genomic_DNA"/>
</dbReference>
<evidence type="ECO:0000313" key="2">
    <source>
        <dbReference type="Proteomes" id="UP001153069"/>
    </source>
</evidence>
<comment type="caution">
    <text evidence="1">The sequence shown here is derived from an EMBL/GenBank/DDBJ whole genome shotgun (WGS) entry which is preliminary data.</text>
</comment>